<dbReference type="SUPFAM" id="SSF53383">
    <property type="entry name" value="PLP-dependent transferases"/>
    <property type="match status" value="1"/>
</dbReference>
<dbReference type="EMBL" id="CAFBMG010000088">
    <property type="protein sequence ID" value="CAB4906397.1"/>
    <property type="molecule type" value="Genomic_DNA"/>
</dbReference>
<keyword evidence="6" id="KW-0663">Pyridoxal phosphate</keyword>
<comment type="subcellular location">
    <subcellularLocation>
        <location evidence="2">Mitochondrion</location>
    </subcellularLocation>
</comment>
<proteinExistence type="inferred from homology"/>
<dbReference type="InterPro" id="IPR049704">
    <property type="entry name" value="Aminotrans_3_PPA_site"/>
</dbReference>
<evidence type="ECO:0000256" key="4">
    <source>
        <dbReference type="ARBA" id="ARBA00022605"/>
    </source>
</evidence>
<dbReference type="Gene3D" id="3.90.1150.10">
    <property type="entry name" value="Aspartate Aminotransferase, domain 1"/>
    <property type="match status" value="1"/>
</dbReference>
<dbReference type="PANTHER" id="PTHR11986:SF79">
    <property type="entry name" value="ACETYLORNITHINE AMINOTRANSFERASE, MITOCHONDRIAL"/>
    <property type="match status" value="1"/>
</dbReference>
<dbReference type="EMBL" id="CAEZYU010000136">
    <property type="protein sequence ID" value="CAB4758987.1"/>
    <property type="molecule type" value="Genomic_DNA"/>
</dbReference>
<dbReference type="InterPro" id="IPR005814">
    <property type="entry name" value="Aminotrans_3"/>
</dbReference>
<dbReference type="GO" id="GO:0042802">
    <property type="term" value="F:identical protein binding"/>
    <property type="evidence" value="ECO:0007669"/>
    <property type="project" value="TreeGrafter"/>
</dbReference>
<dbReference type="NCBIfam" id="NF002325">
    <property type="entry name" value="PRK01278.1"/>
    <property type="match status" value="1"/>
</dbReference>
<dbReference type="InterPro" id="IPR015421">
    <property type="entry name" value="PyrdxlP-dep_Trfase_major"/>
</dbReference>
<evidence type="ECO:0000313" key="9">
    <source>
        <dbReference type="EMBL" id="CAB4906397.1"/>
    </source>
</evidence>
<sequence length="416" mass="43214">MTASEVHAQAMGAPADLQRCPLMPSYGAPTVQFVRGQGSWLWDLDGKKYLDLLSGLAVTSLGHSHPAVSQALCEQSQQLLHVSNLFGTEHAAPLAQTLDSLLGGGGQVFFANSGAEANEAAIKLARKFGGPGRHVVVSALGSFHGRTLATLHATGQPAKHAAFQPLPEGFRHVEFCDIDQLEASLDDTVAAVLLEAVQGEGGVNPVTVEYFQAVRALCDERGILFIVDEVQTGLGRCGSWFAFQQMQVQPDVVTMAKALGNGVPIGACWAKAEVAAAFQPGDHATTFGGQPLATAAARAVLQVMQDEDVPAQATAAGAKFVEQLQALPVVTQVRGLGLLLAVELDSSLLGDAPATQAAARLLANGVVVNAVTPTALRLAPSLLISESEIDEAVTALSAVFAELMAEQSVQTGMATA</sequence>
<dbReference type="InterPro" id="IPR050103">
    <property type="entry name" value="Class-III_PLP-dep_AT"/>
</dbReference>
<dbReference type="PROSITE" id="PS00600">
    <property type="entry name" value="AA_TRANSFER_CLASS_3"/>
    <property type="match status" value="1"/>
</dbReference>
<dbReference type="AlphaFoldDB" id="A0A6J7GDS7"/>
<dbReference type="NCBIfam" id="NF002874">
    <property type="entry name" value="PRK03244.1"/>
    <property type="match status" value="1"/>
</dbReference>
<accession>A0A6J7GDS7</accession>
<dbReference type="GO" id="GO:0030170">
    <property type="term" value="F:pyridoxal phosphate binding"/>
    <property type="evidence" value="ECO:0007669"/>
    <property type="project" value="InterPro"/>
</dbReference>
<dbReference type="NCBIfam" id="TIGR00707">
    <property type="entry name" value="argD"/>
    <property type="match status" value="1"/>
</dbReference>
<evidence type="ECO:0000256" key="3">
    <source>
        <dbReference type="ARBA" id="ARBA00022576"/>
    </source>
</evidence>
<gene>
    <name evidence="8" type="ORF">UFOPK2766_02100</name>
    <name evidence="9" type="ORF">UFOPK3519_01133</name>
</gene>
<evidence type="ECO:0000256" key="5">
    <source>
        <dbReference type="ARBA" id="ARBA00022679"/>
    </source>
</evidence>
<dbReference type="Pfam" id="PF00202">
    <property type="entry name" value="Aminotran_3"/>
    <property type="match status" value="1"/>
</dbReference>
<evidence type="ECO:0000256" key="1">
    <source>
        <dbReference type="ARBA" id="ARBA00001933"/>
    </source>
</evidence>
<dbReference type="InterPro" id="IPR004636">
    <property type="entry name" value="AcOrn/SuccOrn_fam"/>
</dbReference>
<comment type="cofactor">
    <cofactor evidence="1">
        <name>pyridoxal 5'-phosphate</name>
        <dbReference type="ChEBI" id="CHEBI:597326"/>
    </cofactor>
</comment>
<dbReference type="FunFam" id="3.40.640.10:FF:000004">
    <property type="entry name" value="Acetylornithine aminotransferase"/>
    <property type="match status" value="1"/>
</dbReference>
<evidence type="ECO:0000256" key="2">
    <source>
        <dbReference type="ARBA" id="ARBA00004173"/>
    </source>
</evidence>
<dbReference type="GO" id="GO:0006526">
    <property type="term" value="P:L-arginine biosynthetic process"/>
    <property type="evidence" value="ECO:0007669"/>
    <property type="project" value="UniProtKB-ARBA"/>
</dbReference>
<dbReference type="PIRSF" id="PIRSF000521">
    <property type="entry name" value="Transaminase_4ab_Lys_Orn"/>
    <property type="match status" value="1"/>
</dbReference>
<comment type="pathway">
    <text evidence="7">Amino-acid biosynthesis.</text>
</comment>
<protein>
    <submittedName>
        <fullName evidence="9">Unannotated protein</fullName>
    </submittedName>
</protein>
<name>A0A6J7GDS7_9ZZZZ</name>
<dbReference type="InterPro" id="IPR015422">
    <property type="entry name" value="PyrdxlP-dep_Trfase_small"/>
</dbReference>
<dbReference type="HAMAP" id="MF_01107">
    <property type="entry name" value="ArgD_aminotrans_3"/>
    <property type="match status" value="1"/>
</dbReference>
<dbReference type="Gene3D" id="3.40.640.10">
    <property type="entry name" value="Type I PLP-dependent aspartate aminotransferase-like (Major domain)"/>
    <property type="match status" value="1"/>
</dbReference>
<dbReference type="GO" id="GO:0008483">
    <property type="term" value="F:transaminase activity"/>
    <property type="evidence" value="ECO:0007669"/>
    <property type="project" value="UniProtKB-KW"/>
</dbReference>
<keyword evidence="4" id="KW-0028">Amino-acid biosynthesis</keyword>
<evidence type="ECO:0000256" key="7">
    <source>
        <dbReference type="ARBA" id="ARBA00029440"/>
    </source>
</evidence>
<reference evidence="9" key="1">
    <citation type="submission" date="2020-05" db="EMBL/GenBank/DDBJ databases">
        <authorList>
            <person name="Chiriac C."/>
            <person name="Salcher M."/>
            <person name="Ghai R."/>
            <person name="Kavagutti S V."/>
        </authorList>
    </citation>
    <scope>NUCLEOTIDE SEQUENCE</scope>
</reference>
<organism evidence="9">
    <name type="scientific">freshwater metagenome</name>
    <dbReference type="NCBI Taxonomy" id="449393"/>
    <lineage>
        <taxon>unclassified sequences</taxon>
        <taxon>metagenomes</taxon>
        <taxon>ecological metagenomes</taxon>
    </lineage>
</organism>
<dbReference type="PANTHER" id="PTHR11986">
    <property type="entry name" value="AMINOTRANSFERASE CLASS III"/>
    <property type="match status" value="1"/>
</dbReference>
<dbReference type="CDD" id="cd00610">
    <property type="entry name" value="OAT_like"/>
    <property type="match status" value="1"/>
</dbReference>
<dbReference type="GO" id="GO:0005739">
    <property type="term" value="C:mitochondrion"/>
    <property type="evidence" value="ECO:0007669"/>
    <property type="project" value="UniProtKB-SubCell"/>
</dbReference>
<evidence type="ECO:0000313" key="8">
    <source>
        <dbReference type="EMBL" id="CAB4758987.1"/>
    </source>
</evidence>
<keyword evidence="5" id="KW-0808">Transferase</keyword>
<keyword evidence="3" id="KW-0032">Aminotransferase</keyword>
<dbReference type="InterPro" id="IPR015424">
    <property type="entry name" value="PyrdxlP-dep_Trfase"/>
</dbReference>
<evidence type="ECO:0000256" key="6">
    <source>
        <dbReference type="ARBA" id="ARBA00022898"/>
    </source>
</evidence>